<dbReference type="InterPro" id="IPR028061">
    <property type="entry name" value="Fis1_TPR_C"/>
</dbReference>
<feature type="transmembrane region" description="Helical" evidence="3">
    <location>
        <begin position="63"/>
        <end position="81"/>
    </location>
</feature>
<dbReference type="EMBL" id="JAKILB010000012">
    <property type="protein sequence ID" value="MCL1140189.1"/>
    <property type="molecule type" value="Genomic_DNA"/>
</dbReference>
<dbReference type="AlphaFoldDB" id="A0A9X1ZDD9"/>
<evidence type="ECO:0000313" key="6">
    <source>
        <dbReference type="Proteomes" id="UP001139293"/>
    </source>
</evidence>
<dbReference type="InterPro" id="IPR011990">
    <property type="entry name" value="TPR-like_helical_dom_sf"/>
</dbReference>
<dbReference type="Proteomes" id="UP001139293">
    <property type="component" value="Unassembled WGS sequence"/>
</dbReference>
<comment type="caution">
    <text evidence="5">The sequence shown here is derived from an EMBL/GenBank/DDBJ whole genome shotgun (WGS) entry which is preliminary data.</text>
</comment>
<organism evidence="5 6">
    <name type="scientific">Shewanella pneumatophori</name>
    <dbReference type="NCBI Taxonomy" id="314092"/>
    <lineage>
        <taxon>Bacteria</taxon>
        <taxon>Pseudomonadati</taxon>
        <taxon>Pseudomonadota</taxon>
        <taxon>Gammaproteobacteria</taxon>
        <taxon>Alteromonadales</taxon>
        <taxon>Shewanellaceae</taxon>
        <taxon>Shewanella</taxon>
    </lineage>
</organism>
<feature type="domain" description="VWFA" evidence="4">
    <location>
        <begin position="90"/>
        <end position="256"/>
    </location>
</feature>
<evidence type="ECO:0000256" key="3">
    <source>
        <dbReference type="SAM" id="Phobius"/>
    </source>
</evidence>
<dbReference type="InterPro" id="IPR036465">
    <property type="entry name" value="vWFA_dom_sf"/>
</dbReference>
<accession>A0A9X1ZDD9</accession>
<gene>
    <name evidence="5" type="ORF">L2740_16750</name>
</gene>
<evidence type="ECO:0000313" key="5">
    <source>
        <dbReference type="EMBL" id="MCL1140189.1"/>
    </source>
</evidence>
<feature type="repeat" description="TPR" evidence="1">
    <location>
        <begin position="373"/>
        <end position="406"/>
    </location>
</feature>
<evidence type="ECO:0000256" key="2">
    <source>
        <dbReference type="SAM" id="MobiDB-lite"/>
    </source>
</evidence>
<dbReference type="SUPFAM" id="SSF48452">
    <property type="entry name" value="TPR-like"/>
    <property type="match status" value="1"/>
</dbReference>
<name>A0A9X1ZDD9_9GAMM</name>
<dbReference type="PANTHER" id="PTHR22550">
    <property type="entry name" value="SPORE GERMINATION PROTEIN"/>
    <property type="match status" value="1"/>
</dbReference>
<keyword evidence="3" id="KW-1133">Transmembrane helix</keyword>
<dbReference type="Pfam" id="PF13519">
    <property type="entry name" value="VWA_2"/>
    <property type="match status" value="1"/>
</dbReference>
<dbReference type="PROSITE" id="PS50005">
    <property type="entry name" value="TPR"/>
    <property type="match status" value="1"/>
</dbReference>
<feature type="transmembrane region" description="Helical" evidence="3">
    <location>
        <begin position="7"/>
        <end position="27"/>
    </location>
</feature>
<keyword evidence="3" id="KW-0472">Membrane</keyword>
<keyword evidence="6" id="KW-1185">Reference proteome</keyword>
<proteinExistence type="predicted"/>
<reference evidence="5" key="1">
    <citation type="submission" date="2022-01" db="EMBL/GenBank/DDBJ databases">
        <title>Whole genome-based taxonomy of the Shewanellaceae.</title>
        <authorList>
            <person name="Martin-Rodriguez A.J."/>
        </authorList>
    </citation>
    <scope>NUCLEOTIDE SEQUENCE</scope>
    <source>
        <strain evidence="5">KCTC 23973</strain>
    </source>
</reference>
<dbReference type="RefSeq" id="WP_248951232.1">
    <property type="nucleotide sequence ID" value="NZ_JAKILB010000012.1"/>
</dbReference>
<dbReference type="Gene3D" id="3.40.50.410">
    <property type="entry name" value="von Willebrand factor, type A domain"/>
    <property type="match status" value="1"/>
</dbReference>
<dbReference type="Gene3D" id="1.25.40.10">
    <property type="entry name" value="Tetratricopeptide repeat domain"/>
    <property type="match status" value="1"/>
</dbReference>
<evidence type="ECO:0000256" key="1">
    <source>
        <dbReference type="PROSITE-ProRule" id="PRU00339"/>
    </source>
</evidence>
<dbReference type="InterPro" id="IPR002035">
    <property type="entry name" value="VWF_A"/>
</dbReference>
<dbReference type="InterPro" id="IPR050768">
    <property type="entry name" value="UPF0353/GerABKA_families"/>
</dbReference>
<keyword evidence="3" id="KW-0812">Transmembrane</keyword>
<dbReference type="SMART" id="SM00327">
    <property type="entry name" value="VWA"/>
    <property type="match status" value="1"/>
</dbReference>
<evidence type="ECO:0000259" key="4">
    <source>
        <dbReference type="SMART" id="SM00327"/>
    </source>
</evidence>
<protein>
    <submittedName>
        <fullName evidence="5">VWA domain-containing protein</fullName>
    </submittedName>
</protein>
<feature type="region of interest" description="Disordered" evidence="2">
    <location>
        <begin position="427"/>
        <end position="450"/>
    </location>
</feature>
<sequence length="520" mass="57829">MLVNFQFAAPYWLWLFIPVLALMYGLWRQRVNQQLAGQGIIAAHLAAVFSVQNRQRANNSPILLTLLTASLIILALAGPSWSTSDGDKIKAPLVVALDLSSSMVEGQQDLTRLERAKLMITQVLAQAGARPISLVAFAGSSHQVLPPSKQYQLLTLYLGYMQPEVMPIDGNNLNSLVTAISSMSAAKEYGFDLLVVTDGANSDSNELTAYLKQQNADGIVAALTPSAEGLASGLNLALISTKQLTRNPQEVAEQVTKLTANAIAKSSMLVNHGYWLLYPAALLLLLFFRRGFSLYWTAAIVLSISLSPTPVNAQTHWLDWFMTADQQGQFYFNRDDFKEAAIRFNDPEWKAFAHYKAKEYAKAAKIYRKLDSTQSLFNLAMSYTRGRNYSKAQQVYELLLEIEPDNQAAETNLRIVINLIRDIKQLGESQQEENPPESISPDEMTDSNLGADKQTVGKIEVTLQKLSVAELLRSDSKKQQWLRDISKDPQQFLAAKFQAEYNQSISVEKDSIVPEVNVDD</sequence>
<dbReference type="SUPFAM" id="SSF53300">
    <property type="entry name" value="vWA-like"/>
    <property type="match status" value="1"/>
</dbReference>
<dbReference type="PANTHER" id="PTHR22550:SF14">
    <property type="entry name" value="VWFA DOMAIN-CONTAINING PROTEIN"/>
    <property type="match status" value="1"/>
</dbReference>
<dbReference type="InterPro" id="IPR019734">
    <property type="entry name" value="TPR_rpt"/>
</dbReference>
<keyword evidence="1" id="KW-0802">TPR repeat</keyword>
<dbReference type="Pfam" id="PF14853">
    <property type="entry name" value="Fis1_TPR_C"/>
    <property type="match status" value="1"/>
</dbReference>